<dbReference type="InterPro" id="IPR023091">
    <property type="entry name" value="MetalPrtase_cat_dom_sf_prd"/>
</dbReference>
<keyword evidence="3" id="KW-0540">Nuclease</keyword>
<evidence type="ECO:0000256" key="5">
    <source>
        <dbReference type="ARBA" id="ARBA00022759"/>
    </source>
</evidence>
<dbReference type="EMBL" id="UINC01002687">
    <property type="protein sequence ID" value="SUZ99282.1"/>
    <property type="molecule type" value="Genomic_DNA"/>
</dbReference>
<dbReference type="PANTHER" id="PTHR46986:SF1">
    <property type="entry name" value="ENDORIBONUCLEASE YBEY, CHLOROPLASTIC"/>
    <property type="match status" value="1"/>
</dbReference>
<dbReference type="Gene3D" id="3.40.390.30">
    <property type="entry name" value="Metalloproteases ('zincins'), catalytic domain"/>
    <property type="match status" value="1"/>
</dbReference>
<protein>
    <recommendedName>
        <fullName evidence="9">rRNA maturation RNase YbeY</fullName>
    </recommendedName>
</protein>
<dbReference type="GO" id="GO:0004519">
    <property type="term" value="F:endonuclease activity"/>
    <property type="evidence" value="ECO:0007669"/>
    <property type="project" value="UniProtKB-KW"/>
</dbReference>
<dbReference type="InterPro" id="IPR002036">
    <property type="entry name" value="YbeY"/>
</dbReference>
<accession>A0A381S5B0</accession>
<evidence type="ECO:0008006" key="9">
    <source>
        <dbReference type="Google" id="ProtNLM"/>
    </source>
</evidence>
<evidence type="ECO:0000256" key="3">
    <source>
        <dbReference type="ARBA" id="ARBA00022722"/>
    </source>
</evidence>
<evidence type="ECO:0000256" key="7">
    <source>
        <dbReference type="ARBA" id="ARBA00022833"/>
    </source>
</evidence>
<dbReference type="PANTHER" id="PTHR46986">
    <property type="entry name" value="ENDORIBONUCLEASE YBEY, CHLOROPLASTIC"/>
    <property type="match status" value="1"/>
</dbReference>
<keyword evidence="4" id="KW-0479">Metal-binding</keyword>
<name>A0A381S5B0_9ZZZZ</name>
<comment type="similarity">
    <text evidence="2">Belongs to the endoribonuclease YbeY family.</text>
</comment>
<dbReference type="GO" id="GO:0046872">
    <property type="term" value="F:metal ion binding"/>
    <property type="evidence" value="ECO:0007669"/>
    <property type="project" value="UniProtKB-KW"/>
</dbReference>
<dbReference type="AlphaFoldDB" id="A0A381S5B0"/>
<keyword evidence="5" id="KW-0255">Endonuclease</keyword>
<dbReference type="NCBIfam" id="TIGR00043">
    <property type="entry name" value="rRNA maturation RNase YbeY"/>
    <property type="match status" value="1"/>
</dbReference>
<sequence>VRQLEESIVLNCHYDDGFDIEPFKVDLIKVGKDALQKCGISSCEASIYITGDEYLKSLNERYRGIDEVTDVLSFSNDHEGEYYGVEEDNRVGLSHLEFIIPDGLTKQIGEVVISFPQAERQALEHKMNLQEELKFLVIHGFLHLLGYDHIKVDERKEMESLEKEIMAG</sequence>
<evidence type="ECO:0000256" key="2">
    <source>
        <dbReference type="ARBA" id="ARBA00010875"/>
    </source>
</evidence>
<evidence type="ECO:0000256" key="6">
    <source>
        <dbReference type="ARBA" id="ARBA00022801"/>
    </source>
</evidence>
<dbReference type="SUPFAM" id="SSF55486">
    <property type="entry name" value="Metalloproteases ('zincins'), catalytic domain"/>
    <property type="match status" value="1"/>
</dbReference>
<dbReference type="HAMAP" id="MF_00009">
    <property type="entry name" value="Endoribonucl_YbeY"/>
    <property type="match status" value="1"/>
</dbReference>
<evidence type="ECO:0000313" key="8">
    <source>
        <dbReference type="EMBL" id="SUZ99282.1"/>
    </source>
</evidence>
<organism evidence="8">
    <name type="scientific">marine metagenome</name>
    <dbReference type="NCBI Taxonomy" id="408172"/>
    <lineage>
        <taxon>unclassified sequences</taxon>
        <taxon>metagenomes</taxon>
        <taxon>ecological metagenomes</taxon>
    </lineage>
</organism>
<dbReference type="GO" id="GO:0006364">
    <property type="term" value="P:rRNA processing"/>
    <property type="evidence" value="ECO:0007669"/>
    <property type="project" value="InterPro"/>
</dbReference>
<reference evidence="8" key="1">
    <citation type="submission" date="2018-05" db="EMBL/GenBank/DDBJ databases">
        <authorList>
            <person name="Lanie J.A."/>
            <person name="Ng W.-L."/>
            <person name="Kazmierczak K.M."/>
            <person name="Andrzejewski T.M."/>
            <person name="Davidsen T.M."/>
            <person name="Wayne K.J."/>
            <person name="Tettelin H."/>
            <person name="Glass J.I."/>
            <person name="Rusch D."/>
            <person name="Podicherti R."/>
            <person name="Tsui H.-C.T."/>
            <person name="Winkler M.E."/>
        </authorList>
    </citation>
    <scope>NUCLEOTIDE SEQUENCE</scope>
</reference>
<dbReference type="PROSITE" id="PS01306">
    <property type="entry name" value="UPF0054"/>
    <property type="match status" value="1"/>
</dbReference>
<dbReference type="GO" id="GO:0004222">
    <property type="term" value="F:metalloendopeptidase activity"/>
    <property type="evidence" value="ECO:0007669"/>
    <property type="project" value="InterPro"/>
</dbReference>
<gene>
    <name evidence="8" type="ORF">METZ01_LOCUS52136</name>
</gene>
<keyword evidence="7" id="KW-0862">Zinc</keyword>
<dbReference type="Pfam" id="PF02130">
    <property type="entry name" value="YbeY"/>
    <property type="match status" value="1"/>
</dbReference>
<comment type="cofactor">
    <cofactor evidence="1">
        <name>Zn(2+)</name>
        <dbReference type="ChEBI" id="CHEBI:29105"/>
    </cofactor>
</comment>
<evidence type="ECO:0000256" key="4">
    <source>
        <dbReference type="ARBA" id="ARBA00022723"/>
    </source>
</evidence>
<dbReference type="InterPro" id="IPR020549">
    <property type="entry name" value="YbeY_CS"/>
</dbReference>
<evidence type="ECO:0000256" key="1">
    <source>
        <dbReference type="ARBA" id="ARBA00001947"/>
    </source>
</evidence>
<keyword evidence="6" id="KW-0378">Hydrolase</keyword>
<proteinExistence type="inferred from homology"/>
<feature type="non-terminal residue" evidence="8">
    <location>
        <position position="1"/>
    </location>
</feature>